<dbReference type="Pfam" id="PF12705">
    <property type="entry name" value="PDDEXK_1"/>
    <property type="match status" value="1"/>
</dbReference>
<evidence type="ECO:0000313" key="3">
    <source>
        <dbReference type="Proteomes" id="UP000182680"/>
    </source>
</evidence>
<accession>A0AA94HQW5</accession>
<organism evidence="2 3">
    <name type="scientific">Desulfovibrio desulfuricans</name>
    <dbReference type="NCBI Taxonomy" id="876"/>
    <lineage>
        <taxon>Bacteria</taxon>
        <taxon>Pseudomonadati</taxon>
        <taxon>Thermodesulfobacteriota</taxon>
        <taxon>Desulfovibrionia</taxon>
        <taxon>Desulfovibrionales</taxon>
        <taxon>Desulfovibrionaceae</taxon>
        <taxon>Desulfovibrio</taxon>
    </lineage>
</organism>
<dbReference type="Proteomes" id="UP000182680">
    <property type="component" value="Unassembled WGS sequence"/>
</dbReference>
<evidence type="ECO:0000313" key="2">
    <source>
        <dbReference type="EMBL" id="SFW23424.1"/>
    </source>
</evidence>
<gene>
    <name evidence="2" type="ORF">SAMN02910291_00496</name>
</gene>
<dbReference type="InterPro" id="IPR011604">
    <property type="entry name" value="PDDEXK-like_dom_sf"/>
</dbReference>
<comment type="caution">
    <text evidence="2">The sequence shown here is derived from an EMBL/GenBank/DDBJ whole genome shotgun (WGS) entry which is preliminary data.</text>
</comment>
<name>A0AA94HQW5_DESDE</name>
<sequence length="265" mass="28402">MMNMITIRASSLPEIFDCPARWEAKYVKGMRMPRSGAAQLGTAVHAGTALFDSSRLEGNPVTVDEAAGAVADAVHKPEEDVDWGEDSPSEAEVIGISLHKRYCQEIAPKQQYVAVEAKCTELKIPDIGIALTGTTDRVTFTDNGYGIADIKTGRTAVAADGTVKTAGHAAQIAVYELMAGHALGRVIEAPAQIIGLQVAKTEKGRRAGIGTITGARELLVGDEYSPGLLQMAADMLHSGRFFGNPRSQLCNPKYCPAFNVCRWRK</sequence>
<evidence type="ECO:0000259" key="1">
    <source>
        <dbReference type="Pfam" id="PF12705"/>
    </source>
</evidence>
<reference evidence="3" key="1">
    <citation type="submission" date="2016-11" db="EMBL/GenBank/DDBJ databases">
        <authorList>
            <person name="Jaros S."/>
            <person name="Januszkiewicz K."/>
            <person name="Wedrychowicz H."/>
        </authorList>
    </citation>
    <scope>NUCLEOTIDE SEQUENCE [LARGE SCALE GENOMIC DNA]</scope>
    <source>
        <strain evidence="3">DSM 7057</strain>
    </source>
</reference>
<protein>
    <submittedName>
        <fullName evidence="2">PD-(D/E)XK nuclease superfamily protein</fullName>
    </submittedName>
</protein>
<dbReference type="AlphaFoldDB" id="A0AA94HQW5"/>
<dbReference type="Gene3D" id="3.90.320.10">
    <property type="match status" value="1"/>
</dbReference>
<proteinExistence type="predicted"/>
<feature type="domain" description="PD-(D/E)XK endonuclease-like" evidence="1">
    <location>
        <begin position="10"/>
        <end position="262"/>
    </location>
</feature>
<dbReference type="InterPro" id="IPR038726">
    <property type="entry name" value="PDDEXK_AddAB-type"/>
</dbReference>
<dbReference type="EMBL" id="FPIW01000005">
    <property type="protein sequence ID" value="SFW23424.1"/>
    <property type="molecule type" value="Genomic_DNA"/>
</dbReference>